<evidence type="ECO:0000313" key="1">
    <source>
        <dbReference type="EMBL" id="PNH26758.1"/>
    </source>
</evidence>
<organism evidence="1 2">
    <name type="scientific">Verticillium dahliae</name>
    <name type="common">Verticillium wilt</name>
    <dbReference type="NCBI Taxonomy" id="27337"/>
    <lineage>
        <taxon>Eukaryota</taxon>
        <taxon>Fungi</taxon>
        <taxon>Dikarya</taxon>
        <taxon>Ascomycota</taxon>
        <taxon>Pezizomycotina</taxon>
        <taxon>Sordariomycetes</taxon>
        <taxon>Hypocreomycetidae</taxon>
        <taxon>Glomerellales</taxon>
        <taxon>Plectosphaerellaceae</taxon>
        <taxon>Verticillium</taxon>
    </lineage>
</organism>
<comment type="caution">
    <text evidence="1">The sequence shown here is derived from an EMBL/GenBank/DDBJ whole genome shotgun (WGS) entry which is preliminary data.</text>
</comment>
<name>A0A2J8BPQ1_VERDA</name>
<dbReference type="AlphaFoldDB" id="A0A2J8BPQ1"/>
<reference evidence="1 2" key="1">
    <citation type="submission" date="2017-12" db="EMBL/GenBank/DDBJ databases">
        <title>Comparative genomics yields insights into virulence evolution of Verticillium dahliae.</title>
        <authorList>
            <person name="Fan R."/>
            <person name="Armitage A.D."/>
            <person name="Cascant-Lopez E."/>
            <person name="Sobczyk M."/>
            <person name="Cockerton H.M."/>
            <person name="Harrison R.J."/>
        </authorList>
    </citation>
    <scope>NUCLEOTIDE SEQUENCE [LARGE SCALE GENOMIC DNA]</scope>
    <source>
        <strain evidence="1 2">12008</strain>
    </source>
</reference>
<dbReference type="Proteomes" id="UP000236305">
    <property type="component" value="Unassembled WGS sequence"/>
</dbReference>
<proteinExistence type="predicted"/>
<protein>
    <submittedName>
        <fullName evidence="1">Uncharacterized protein</fullName>
    </submittedName>
</protein>
<gene>
    <name evidence="1" type="ORF">BJF96_g9932</name>
</gene>
<sequence length="33" mass="3908">MTTTSFPVRPLLTIMEHLLPTSLQYDDLRKIFE</sequence>
<dbReference type="EMBL" id="MPSH01000057">
    <property type="protein sequence ID" value="PNH26758.1"/>
    <property type="molecule type" value="Genomic_DNA"/>
</dbReference>
<evidence type="ECO:0000313" key="2">
    <source>
        <dbReference type="Proteomes" id="UP000236305"/>
    </source>
</evidence>
<accession>A0A2J8BPQ1</accession>